<accession>A0A0B6Y5J8</accession>
<organism evidence="2">
    <name type="scientific">Arion vulgaris</name>
    <dbReference type="NCBI Taxonomy" id="1028688"/>
    <lineage>
        <taxon>Eukaryota</taxon>
        <taxon>Metazoa</taxon>
        <taxon>Spiralia</taxon>
        <taxon>Lophotrochozoa</taxon>
        <taxon>Mollusca</taxon>
        <taxon>Gastropoda</taxon>
        <taxon>Heterobranchia</taxon>
        <taxon>Euthyneura</taxon>
        <taxon>Panpulmonata</taxon>
        <taxon>Eupulmonata</taxon>
        <taxon>Stylommatophora</taxon>
        <taxon>Helicina</taxon>
        <taxon>Arionoidea</taxon>
        <taxon>Arionidae</taxon>
        <taxon>Arion</taxon>
    </lineage>
</organism>
<name>A0A0B6Y5J8_9EUPU</name>
<dbReference type="InterPro" id="IPR035892">
    <property type="entry name" value="C2_domain_sf"/>
</dbReference>
<dbReference type="AlphaFoldDB" id="A0A0B6Y5J8"/>
<reference evidence="2" key="1">
    <citation type="submission" date="2014-12" db="EMBL/GenBank/DDBJ databases">
        <title>Insight into the proteome of Arion vulgaris.</title>
        <authorList>
            <person name="Aradska J."/>
            <person name="Bulat T."/>
            <person name="Smidak R."/>
            <person name="Sarate P."/>
            <person name="Gangsoo J."/>
            <person name="Sialana F."/>
            <person name="Bilban M."/>
            <person name="Lubec G."/>
        </authorList>
    </citation>
    <scope>NUCLEOTIDE SEQUENCE</scope>
    <source>
        <tissue evidence="2">Skin</tissue>
    </source>
</reference>
<dbReference type="Gene3D" id="2.60.40.150">
    <property type="entry name" value="C2 domain"/>
    <property type="match status" value="1"/>
</dbReference>
<evidence type="ECO:0008006" key="3">
    <source>
        <dbReference type="Google" id="ProtNLM"/>
    </source>
</evidence>
<proteinExistence type="predicted"/>
<feature type="compositionally biased region" description="Low complexity" evidence="1">
    <location>
        <begin position="77"/>
        <end position="89"/>
    </location>
</feature>
<sequence>IRTDTVIGQATIDLYALLEKENGHLKNVTVNLDLKAEGKGTAGELNLSLDGLQVNMAQYPKKVKNGPRPAAVTNGTSAASSPSEPSAPSGNPQSSQPRNGRIGENVRRPAPPRPPGA</sequence>
<feature type="region of interest" description="Disordered" evidence="1">
    <location>
        <begin position="60"/>
        <end position="117"/>
    </location>
</feature>
<evidence type="ECO:0000313" key="2">
    <source>
        <dbReference type="EMBL" id="CEK51572.1"/>
    </source>
</evidence>
<feature type="non-terminal residue" evidence="2">
    <location>
        <position position="1"/>
    </location>
</feature>
<feature type="non-terminal residue" evidence="2">
    <location>
        <position position="117"/>
    </location>
</feature>
<evidence type="ECO:0000256" key="1">
    <source>
        <dbReference type="SAM" id="MobiDB-lite"/>
    </source>
</evidence>
<protein>
    <recommendedName>
        <fullName evidence="3">C2 domain-containing protein</fullName>
    </recommendedName>
</protein>
<gene>
    <name evidence="2" type="primary">ORF13775</name>
</gene>
<dbReference type="EMBL" id="HACG01004707">
    <property type="protein sequence ID" value="CEK51572.1"/>
    <property type="molecule type" value="Transcribed_RNA"/>
</dbReference>